<comment type="similarity">
    <text evidence="1 4">Belongs to the short-chain dehydrogenases/reductases (SDR) family.</text>
</comment>
<dbReference type="EMBL" id="HBGO01016317">
    <property type="protein sequence ID" value="CAD9337609.1"/>
    <property type="molecule type" value="Transcribed_RNA"/>
</dbReference>
<keyword evidence="5" id="KW-0812">Transmembrane</keyword>
<dbReference type="InterPro" id="IPR051019">
    <property type="entry name" value="VLCFA-Steroid_DH"/>
</dbReference>
<accession>A0A7S1ZGD0</accession>
<dbReference type="PANTHER" id="PTHR43899:SF13">
    <property type="entry name" value="RH59310P"/>
    <property type="match status" value="1"/>
</dbReference>
<keyword evidence="5" id="KW-0472">Membrane</keyword>
<protein>
    <recommendedName>
        <fullName evidence="7">Steroid dehydrogenase</fullName>
    </recommendedName>
</protein>
<organism evidence="6">
    <name type="scientific">Trieres chinensis</name>
    <name type="common">Marine centric diatom</name>
    <name type="synonym">Odontella sinensis</name>
    <dbReference type="NCBI Taxonomy" id="1514140"/>
    <lineage>
        <taxon>Eukaryota</taxon>
        <taxon>Sar</taxon>
        <taxon>Stramenopiles</taxon>
        <taxon>Ochrophyta</taxon>
        <taxon>Bacillariophyta</taxon>
        <taxon>Mediophyceae</taxon>
        <taxon>Biddulphiophycidae</taxon>
        <taxon>Eupodiscales</taxon>
        <taxon>Parodontellaceae</taxon>
        <taxon>Trieres</taxon>
    </lineage>
</organism>
<proteinExistence type="inferred from homology"/>
<evidence type="ECO:0008006" key="7">
    <source>
        <dbReference type="Google" id="ProtNLM"/>
    </source>
</evidence>
<reference evidence="6" key="1">
    <citation type="submission" date="2021-01" db="EMBL/GenBank/DDBJ databases">
        <authorList>
            <person name="Corre E."/>
            <person name="Pelletier E."/>
            <person name="Niang G."/>
            <person name="Scheremetjew M."/>
            <person name="Finn R."/>
            <person name="Kale V."/>
            <person name="Holt S."/>
            <person name="Cochrane G."/>
            <person name="Meng A."/>
            <person name="Brown T."/>
            <person name="Cohen L."/>
        </authorList>
    </citation>
    <scope>NUCLEOTIDE SEQUENCE</scope>
    <source>
        <strain evidence="6">Grunow 1884</strain>
    </source>
</reference>
<dbReference type="Gene3D" id="3.40.50.720">
    <property type="entry name" value="NAD(P)-binding Rossmann-like Domain"/>
    <property type="match status" value="1"/>
</dbReference>
<dbReference type="PIRSF" id="PIRSF000126">
    <property type="entry name" value="11-beta-HSD1"/>
    <property type="match status" value="1"/>
</dbReference>
<gene>
    <name evidence="6" type="ORF">OSIN01602_LOCUS9227</name>
</gene>
<evidence type="ECO:0000313" key="6">
    <source>
        <dbReference type="EMBL" id="CAD9337609.1"/>
    </source>
</evidence>
<evidence type="ECO:0000256" key="4">
    <source>
        <dbReference type="RuleBase" id="RU000363"/>
    </source>
</evidence>
<evidence type="ECO:0000256" key="3">
    <source>
        <dbReference type="ARBA" id="ARBA00023002"/>
    </source>
</evidence>
<dbReference type="InterPro" id="IPR036291">
    <property type="entry name" value="NAD(P)-bd_dom_sf"/>
</dbReference>
<dbReference type="GO" id="GO:0016491">
    <property type="term" value="F:oxidoreductase activity"/>
    <property type="evidence" value="ECO:0007669"/>
    <property type="project" value="UniProtKB-KW"/>
</dbReference>
<evidence type="ECO:0000256" key="2">
    <source>
        <dbReference type="ARBA" id="ARBA00022857"/>
    </source>
</evidence>
<dbReference type="PRINTS" id="PR00080">
    <property type="entry name" value="SDRFAMILY"/>
</dbReference>
<name>A0A7S1ZGD0_TRICV</name>
<keyword evidence="5" id="KW-1133">Transmembrane helix</keyword>
<dbReference type="PANTHER" id="PTHR43899">
    <property type="entry name" value="RH59310P"/>
    <property type="match status" value="1"/>
</dbReference>
<dbReference type="AlphaFoldDB" id="A0A7S1ZGD0"/>
<dbReference type="SUPFAM" id="SSF51735">
    <property type="entry name" value="NAD(P)-binding Rossmann-fold domains"/>
    <property type="match status" value="1"/>
</dbReference>
<feature type="transmembrane region" description="Helical" evidence="5">
    <location>
        <begin position="20"/>
        <end position="41"/>
    </location>
</feature>
<evidence type="ECO:0000256" key="1">
    <source>
        <dbReference type="ARBA" id="ARBA00006484"/>
    </source>
</evidence>
<keyword evidence="2" id="KW-0521">NADP</keyword>
<sequence>MDAVLSKLQECDVAVSGLAVFGALVASSFALKVLGALYKAFLRPGKNLKKFGKWAVVTGCTDGIGRAYALALAKKGLSVVLISRTESKLLDLKKEIDSKGYDGVETKVVVCDYSNFDDKAKAAVSSAIKDLDVGVLINNVGVSYRYPRFFDELPDAEVANLIEMNVNSTTWMTRFVLPGMASRRRGAVVNLSSGSAMYTLPLLAQYSAVKSYVASLSTALNAEYSKKGVSVQCQIPFYVSTKMARMRKSLTVPTPEGYVNSALRWIGQPEGVVSPHWPHALMGGAMDLLPEGLVTGQIMGMHLAIRKKGLKKDAAAAAKQE</sequence>
<dbReference type="InterPro" id="IPR002347">
    <property type="entry name" value="SDR_fam"/>
</dbReference>
<dbReference type="FunFam" id="3.40.50.720:FF:000137">
    <property type="entry name" value="Hydroxysteroid (17-beta) dehydrogenase 3"/>
    <property type="match status" value="1"/>
</dbReference>
<dbReference type="PRINTS" id="PR00081">
    <property type="entry name" value="GDHRDH"/>
</dbReference>
<dbReference type="CDD" id="cd05356">
    <property type="entry name" value="17beta-HSD1_like_SDR_c"/>
    <property type="match status" value="1"/>
</dbReference>
<keyword evidence="3" id="KW-0560">Oxidoreductase</keyword>
<evidence type="ECO:0000256" key="5">
    <source>
        <dbReference type="SAM" id="Phobius"/>
    </source>
</evidence>
<dbReference type="Pfam" id="PF00106">
    <property type="entry name" value="adh_short"/>
    <property type="match status" value="1"/>
</dbReference>